<organism evidence="1 2">
    <name type="scientific">Irpex rosettiformis</name>
    <dbReference type="NCBI Taxonomy" id="378272"/>
    <lineage>
        <taxon>Eukaryota</taxon>
        <taxon>Fungi</taxon>
        <taxon>Dikarya</taxon>
        <taxon>Basidiomycota</taxon>
        <taxon>Agaricomycotina</taxon>
        <taxon>Agaricomycetes</taxon>
        <taxon>Polyporales</taxon>
        <taxon>Irpicaceae</taxon>
        <taxon>Irpex</taxon>
    </lineage>
</organism>
<proteinExistence type="predicted"/>
<sequence>MDTLQISGGRRLSVTRKARMARREGEEQAAQTKERVASGRTKEDRVVLSRTRVSVSSLDRRVQYLAWGKPEHAVCTRQCWALWHVPYGPWANTHGNAEAPGTWRDFEVHPDSHSLLTDLHFDTSTLLVHWYLMAPSPSMPELQEDVECQKEAGYLIATVTCFKFKGPPSIIRRAMLRHRTRGRNTKYRFFPSNWLIRENKRNCLEGVIWIGRRVTATITGKPWCLTITRANYLTVEALVYLPDIHNHPDHPNADSGSTVRYNKSESAKACNDLSRSRPVESVTARTMFRKICCQAALMSGAMLVGNSHDAVDCNTGKLRATNARPLMDVRRR</sequence>
<name>A0ACB8TMM5_9APHY</name>
<evidence type="ECO:0000313" key="2">
    <source>
        <dbReference type="Proteomes" id="UP001055072"/>
    </source>
</evidence>
<protein>
    <submittedName>
        <fullName evidence="1">Uncharacterized protein</fullName>
    </submittedName>
</protein>
<gene>
    <name evidence="1" type="ORF">BDY19DRAFT_1034323</name>
</gene>
<dbReference type="EMBL" id="MU274978">
    <property type="protein sequence ID" value="KAI0083244.1"/>
    <property type="molecule type" value="Genomic_DNA"/>
</dbReference>
<reference evidence="1" key="1">
    <citation type="journal article" date="2021" name="Environ. Microbiol.">
        <title>Gene family expansions and transcriptome signatures uncover fungal adaptations to wood decay.</title>
        <authorList>
            <person name="Hage H."/>
            <person name="Miyauchi S."/>
            <person name="Viragh M."/>
            <person name="Drula E."/>
            <person name="Min B."/>
            <person name="Chaduli D."/>
            <person name="Navarro D."/>
            <person name="Favel A."/>
            <person name="Norest M."/>
            <person name="Lesage-Meessen L."/>
            <person name="Balint B."/>
            <person name="Merenyi Z."/>
            <person name="de Eugenio L."/>
            <person name="Morin E."/>
            <person name="Martinez A.T."/>
            <person name="Baldrian P."/>
            <person name="Stursova M."/>
            <person name="Martinez M.J."/>
            <person name="Novotny C."/>
            <person name="Magnuson J.K."/>
            <person name="Spatafora J.W."/>
            <person name="Maurice S."/>
            <person name="Pangilinan J."/>
            <person name="Andreopoulos W."/>
            <person name="LaButti K."/>
            <person name="Hundley H."/>
            <person name="Na H."/>
            <person name="Kuo A."/>
            <person name="Barry K."/>
            <person name="Lipzen A."/>
            <person name="Henrissat B."/>
            <person name="Riley R."/>
            <person name="Ahrendt S."/>
            <person name="Nagy L.G."/>
            <person name="Grigoriev I.V."/>
            <person name="Martin F."/>
            <person name="Rosso M.N."/>
        </authorList>
    </citation>
    <scope>NUCLEOTIDE SEQUENCE</scope>
    <source>
        <strain evidence="1">CBS 384.51</strain>
    </source>
</reference>
<accession>A0ACB8TMM5</accession>
<dbReference type="Proteomes" id="UP001055072">
    <property type="component" value="Unassembled WGS sequence"/>
</dbReference>
<comment type="caution">
    <text evidence="1">The sequence shown here is derived from an EMBL/GenBank/DDBJ whole genome shotgun (WGS) entry which is preliminary data.</text>
</comment>
<keyword evidence="2" id="KW-1185">Reference proteome</keyword>
<evidence type="ECO:0000313" key="1">
    <source>
        <dbReference type="EMBL" id="KAI0083244.1"/>
    </source>
</evidence>